<comment type="similarity">
    <text evidence="1">Belongs to the Nudix hydrolase family.</text>
</comment>
<evidence type="ECO:0000259" key="3">
    <source>
        <dbReference type="PROSITE" id="PS51462"/>
    </source>
</evidence>
<dbReference type="Gene3D" id="3.90.79.10">
    <property type="entry name" value="Nucleoside Triphosphate Pyrophosphohydrolase"/>
    <property type="match status" value="1"/>
</dbReference>
<dbReference type="GO" id="GO:0035529">
    <property type="term" value="F:NADH pyrophosphatase activity"/>
    <property type="evidence" value="ECO:0007669"/>
    <property type="project" value="TreeGrafter"/>
</dbReference>
<dbReference type="InterPro" id="IPR015797">
    <property type="entry name" value="NUDIX_hydrolase-like_dom_sf"/>
</dbReference>
<dbReference type="PROSITE" id="PS00893">
    <property type="entry name" value="NUDIX_BOX"/>
    <property type="match status" value="1"/>
</dbReference>
<evidence type="ECO:0000256" key="2">
    <source>
        <dbReference type="ARBA" id="ARBA00022801"/>
    </source>
</evidence>
<protein>
    <recommendedName>
        <fullName evidence="3">Nudix hydrolase domain-containing protein</fullName>
    </recommendedName>
</protein>
<dbReference type="PROSITE" id="PS51462">
    <property type="entry name" value="NUDIX"/>
    <property type="match status" value="1"/>
</dbReference>
<dbReference type="InterPro" id="IPR000086">
    <property type="entry name" value="NUDIX_hydrolase_dom"/>
</dbReference>
<dbReference type="GO" id="GO:0047631">
    <property type="term" value="F:ADP-ribose diphosphatase activity"/>
    <property type="evidence" value="ECO:0007669"/>
    <property type="project" value="TreeGrafter"/>
</dbReference>
<evidence type="ECO:0000313" key="4">
    <source>
        <dbReference type="EMBL" id="CAD7086950.1"/>
    </source>
</evidence>
<dbReference type="InterPro" id="IPR003293">
    <property type="entry name" value="Nudix_hydrolase6-like"/>
</dbReference>
<dbReference type="OMA" id="HAHGGNF"/>
<dbReference type="Proteomes" id="UP000594454">
    <property type="component" value="Chromosome 4"/>
</dbReference>
<dbReference type="CDD" id="cd04670">
    <property type="entry name" value="NUDIX_ASFGF2_Nudt6"/>
    <property type="match status" value="1"/>
</dbReference>
<reference evidence="4 5" key="1">
    <citation type="submission" date="2020-11" db="EMBL/GenBank/DDBJ databases">
        <authorList>
            <person name="Wallbank WR R."/>
            <person name="Pardo Diaz C."/>
            <person name="Kozak K."/>
            <person name="Martin S."/>
            <person name="Jiggins C."/>
            <person name="Moest M."/>
            <person name="Warren A I."/>
            <person name="Generalovic N T."/>
            <person name="Byers J.R.P. K."/>
            <person name="Montejo-Kovacevich G."/>
            <person name="Yen C E."/>
        </authorList>
    </citation>
    <scope>NUCLEOTIDE SEQUENCE [LARGE SCALE GENOMIC DNA]</scope>
</reference>
<dbReference type="FunCoup" id="A0A7R8UUL7">
    <property type="interactions" value="8"/>
</dbReference>
<dbReference type="Pfam" id="PF00293">
    <property type="entry name" value="NUDIX"/>
    <property type="match status" value="1"/>
</dbReference>
<dbReference type="Pfam" id="PF18290">
    <property type="entry name" value="Nudix_hydro"/>
    <property type="match status" value="1"/>
</dbReference>
<dbReference type="PRINTS" id="PR01356">
    <property type="entry name" value="GFGPROTEIN"/>
</dbReference>
<gene>
    <name evidence="4" type="ORF">HERILL_LOCUS9686</name>
</gene>
<dbReference type="InterPro" id="IPR040618">
    <property type="entry name" value="Pre-Nudix"/>
</dbReference>
<organism evidence="4 5">
    <name type="scientific">Hermetia illucens</name>
    <name type="common">Black soldier fly</name>
    <dbReference type="NCBI Taxonomy" id="343691"/>
    <lineage>
        <taxon>Eukaryota</taxon>
        <taxon>Metazoa</taxon>
        <taxon>Ecdysozoa</taxon>
        <taxon>Arthropoda</taxon>
        <taxon>Hexapoda</taxon>
        <taxon>Insecta</taxon>
        <taxon>Pterygota</taxon>
        <taxon>Neoptera</taxon>
        <taxon>Endopterygota</taxon>
        <taxon>Diptera</taxon>
        <taxon>Brachycera</taxon>
        <taxon>Stratiomyomorpha</taxon>
        <taxon>Stratiomyidae</taxon>
        <taxon>Hermetiinae</taxon>
        <taxon>Hermetia</taxon>
    </lineage>
</organism>
<dbReference type="FunFam" id="3.90.79.10:FF:000015">
    <property type="entry name" value="Nudix hydrolase 8"/>
    <property type="match status" value="1"/>
</dbReference>
<feature type="domain" description="Nudix hydrolase" evidence="3">
    <location>
        <begin position="156"/>
        <end position="286"/>
    </location>
</feature>
<dbReference type="OrthoDB" id="447842at2759"/>
<dbReference type="PANTHER" id="PTHR13994">
    <property type="entry name" value="NUDIX HYDROLASE RELATED"/>
    <property type="match status" value="1"/>
</dbReference>
<accession>A0A7R8UUL7</accession>
<dbReference type="AlphaFoldDB" id="A0A7R8UUL7"/>
<dbReference type="GO" id="GO:0051287">
    <property type="term" value="F:NAD binding"/>
    <property type="evidence" value="ECO:0007669"/>
    <property type="project" value="TreeGrafter"/>
</dbReference>
<dbReference type="SUPFAM" id="SSF55811">
    <property type="entry name" value="Nudix"/>
    <property type="match status" value="1"/>
</dbReference>
<evidence type="ECO:0000313" key="5">
    <source>
        <dbReference type="Proteomes" id="UP000594454"/>
    </source>
</evidence>
<dbReference type="PANTHER" id="PTHR13994:SF13">
    <property type="entry name" value="FI03680P"/>
    <property type="match status" value="1"/>
</dbReference>
<keyword evidence="2" id="KW-0378">Hydrolase</keyword>
<proteinExistence type="inferred from homology"/>
<sequence length="318" mass="36790">MLINTVKISNSRVISKYFAFIIGRRTLTSLCEPPSQLGDHKPKADKQSWRQGYNATMGDPNLIFQGTMDRFKGITIDSCKQKDFTVNFAEKLERSLKYWKEVKNRGVWFKVDTKDVECLPVLTKHGFNFHHAQKGFVTLYKWLPDDEQDNVPDYSHTMVGVGAVVVNDKNEVLVVSDRFAMIPGSWKLPGGYVEAREYLPDAAIREVREETGIISEFQSLLSIRQSHGGGFGCSDIYVVFALKPLSSELHRCEMEIANVAWMPMDEYLKHPHVHETNRKFVHKYLFFKENGIKIDYEKALHQVLKKEYILFNIEKCEW</sequence>
<keyword evidence="5" id="KW-1185">Reference proteome</keyword>
<evidence type="ECO:0000256" key="1">
    <source>
        <dbReference type="ARBA" id="ARBA00005582"/>
    </source>
</evidence>
<dbReference type="InParanoid" id="A0A7R8UUL7"/>
<dbReference type="Gene3D" id="3.40.630.30">
    <property type="match status" value="1"/>
</dbReference>
<name>A0A7R8UUL7_HERIL</name>
<dbReference type="InterPro" id="IPR020084">
    <property type="entry name" value="NUDIX_hydrolase_CS"/>
</dbReference>
<dbReference type="EMBL" id="LR899012">
    <property type="protein sequence ID" value="CAD7086950.1"/>
    <property type="molecule type" value="Genomic_DNA"/>
</dbReference>